<keyword evidence="1" id="KW-0732">Signal</keyword>
<name>A0A1S7LD94_MAGMO</name>
<gene>
    <name evidence="2" type="ORF">MAGMO_0678</name>
</gene>
<reference evidence="2" key="1">
    <citation type="submission" date="2015-04" db="EMBL/GenBank/DDBJ databases">
        <authorList>
            <person name="Syromyatnikov M.Y."/>
            <person name="Popov V.N."/>
        </authorList>
    </citation>
    <scope>NUCLEOTIDE SEQUENCE</scope>
    <source>
        <strain evidence="2">MO-1</strain>
    </source>
</reference>
<sequence>MNAWFNYTLPFGLAIVCLLLSAPAEAKASNSISKQDRRLCLEARRDATMRPGDLSVQRQVHSERCQKLYQWEGIRLRVKTFRSKYGKGWCAKAKKLERAFKKRKKPLPLFLRELTRAPECQLSVGQTRRTL</sequence>
<proteinExistence type="predicted"/>
<evidence type="ECO:0000313" key="2">
    <source>
        <dbReference type="EMBL" id="CRH04882.1"/>
    </source>
</evidence>
<feature type="signal peptide" evidence="1">
    <location>
        <begin position="1"/>
        <end position="28"/>
    </location>
</feature>
<dbReference type="AlphaFoldDB" id="A0A1S7LD94"/>
<evidence type="ECO:0008006" key="3">
    <source>
        <dbReference type="Google" id="ProtNLM"/>
    </source>
</evidence>
<feature type="chain" id="PRO_5012074363" description="YARHG domain-containing protein" evidence="1">
    <location>
        <begin position="29"/>
        <end position="131"/>
    </location>
</feature>
<evidence type="ECO:0000256" key="1">
    <source>
        <dbReference type="SAM" id="SignalP"/>
    </source>
</evidence>
<organism evidence="2">
    <name type="scientific">Magnetococcus massalia (strain MO-1)</name>
    <dbReference type="NCBI Taxonomy" id="451514"/>
    <lineage>
        <taxon>Bacteria</taxon>
        <taxon>Pseudomonadati</taxon>
        <taxon>Pseudomonadota</taxon>
        <taxon>Magnetococcia</taxon>
        <taxon>Magnetococcales</taxon>
        <taxon>Magnetococcaceae</taxon>
        <taxon>Magnetococcus</taxon>
    </lineage>
</organism>
<accession>A0A1S7LD94</accession>
<dbReference type="EMBL" id="LO017727">
    <property type="protein sequence ID" value="CRH04882.1"/>
    <property type="molecule type" value="Genomic_DNA"/>
</dbReference>
<protein>
    <recommendedName>
        <fullName evidence="3">YARHG domain-containing protein</fullName>
    </recommendedName>
</protein>